<name>A0A8S8ZWC1_SORMA</name>
<dbReference type="EMBL" id="NMPR01000015">
    <property type="protein sequence ID" value="KAA8635104.1"/>
    <property type="molecule type" value="Genomic_DNA"/>
</dbReference>
<accession>A0A8S8ZWC1</accession>
<dbReference type="Proteomes" id="UP000433876">
    <property type="component" value="Unassembled WGS sequence"/>
</dbReference>
<feature type="signal peptide" evidence="1">
    <location>
        <begin position="1"/>
        <end position="24"/>
    </location>
</feature>
<evidence type="ECO:0000313" key="3">
    <source>
        <dbReference type="Proteomes" id="UP000433876"/>
    </source>
</evidence>
<dbReference type="VEuPathDB" id="FungiDB:SMAC_03680"/>
<evidence type="ECO:0000313" key="2">
    <source>
        <dbReference type="EMBL" id="KAA8635104.1"/>
    </source>
</evidence>
<evidence type="ECO:0000256" key="1">
    <source>
        <dbReference type="SAM" id="SignalP"/>
    </source>
</evidence>
<gene>
    <name evidence="2" type="ORF">SMACR_03680</name>
</gene>
<organism evidence="2 3">
    <name type="scientific">Sordaria macrospora</name>
    <dbReference type="NCBI Taxonomy" id="5147"/>
    <lineage>
        <taxon>Eukaryota</taxon>
        <taxon>Fungi</taxon>
        <taxon>Dikarya</taxon>
        <taxon>Ascomycota</taxon>
        <taxon>Pezizomycotina</taxon>
        <taxon>Sordariomycetes</taxon>
        <taxon>Sordariomycetidae</taxon>
        <taxon>Sordariales</taxon>
        <taxon>Sordariaceae</taxon>
        <taxon>Sordaria</taxon>
    </lineage>
</organism>
<dbReference type="PANTHER" id="PTHR39603:SF1">
    <property type="entry name" value="CYANOVIRIN-N DOMAIN-CONTAINING PROTEIN"/>
    <property type="match status" value="1"/>
</dbReference>
<sequence length="247" mass="26090">MVKSASGLSLALVTTLGLLNFVIAVPTTNPSPLDSSLVVVHQRDDARALPATTTTTERFSFAKWVDDIIANPETALTPEQALQAHRDSLNGTLVATTANHDNLGVDKRWDAAVVCSPTPIPPALSEIAALLINNLAAATAYACSTSPIRSFGKGYIKYVDSVGNSVTVAKAEITGATCNKGSDPVSRSSCQSIAQTAGLIMDTCTYTGSDGQLYTQGMRMNVNAESNMIIWLRAPTSYSEPYCGWKG</sequence>
<protein>
    <submittedName>
        <fullName evidence="2">Uncharacterized protein</fullName>
    </submittedName>
</protein>
<comment type="caution">
    <text evidence="2">The sequence shown here is derived from an EMBL/GenBank/DDBJ whole genome shotgun (WGS) entry which is preliminary data.</text>
</comment>
<reference evidence="2 3" key="1">
    <citation type="submission" date="2017-07" db="EMBL/GenBank/DDBJ databases">
        <title>Genome sequence of the Sordaria macrospora wild type strain R19027.</title>
        <authorList>
            <person name="Nowrousian M."/>
            <person name="Teichert I."/>
            <person name="Kueck U."/>
        </authorList>
    </citation>
    <scope>NUCLEOTIDE SEQUENCE [LARGE SCALE GENOMIC DNA]</scope>
    <source>
        <strain evidence="2 3">R19027</strain>
        <tissue evidence="2">Mycelium</tissue>
    </source>
</reference>
<keyword evidence="1" id="KW-0732">Signal</keyword>
<proteinExistence type="predicted"/>
<feature type="chain" id="PRO_5035813044" evidence="1">
    <location>
        <begin position="25"/>
        <end position="247"/>
    </location>
</feature>
<dbReference type="AlphaFoldDB" id="A0A8S8ZWC1"/>
<dbReference type="PANTHER" id="PTHR39603">
    <property type="entry name" value="CYANOVIRIN-N DOMAIN-CONTAINING PROTEIN"/>
    <property type="match status" value="1"/>
</dbReference>